<dbReference type="AlphaFoldDB" id="A0A1F6V7C4"/>
<proteinExistence type="predicted"/>
<dbReference type="PANTHER" id="PTHR41773">
    <property type="entry name" value="GTP PYROPHOSPHATASE-RELATED"/>
    <property type="match status" value="1"/>
</dbReference>
<gene>
    <name evidence="2" type="ORF">A2647_03570</name>
</gene>
<dbReference type="InterPro" id="IPR007685">
    <property type="entry name" value="RelA_SpoT"/>
</dbReference>
<dbReference type="CDD" id="cd05399">
    <property type="entry name" value="NT_Rel-Spo_like"/>
    <property type="match status" value="1"/>
</dbReference>
<dbReference type="SUPFAM" id="SSF81301">
    <property type="entry name" value="Nucleotidyltransferase"/>
    <property type="match status" value="1"/>
</dbReference>
<dbReference type="Proteomes" id="UP000177370">
    <property type="component" value="Unassembled WGS sequence"/>
</dbReference>
<dbReference type="PANTHER" id="PTHR41773:SF1">
    <property type="entry name" value="RELA_SPOT DOMAIN-CONTAINING PROTEIN"/>
    <property type="match status" value="1"/>
</dbReference>
<comment type="caution">
    <text evidence="2">The sequence shown here is derived from an EMBL/GenBank/DDBJ whole genome shotgun (WGS) entry which is preliminary data.</text>
</comment>
<sequence length="227" mass="26929">MPMGIIENIISMFNQRHKDEKVYLDTILTDYKNKRPSYEEFRVAAHKTLEALLEESGYKYQIFSRTKVPERLEEKLIRKRAEGVYYYAVEDIEDLVGIRVVFYTERDKEKFIKKIKNEIGGFLKVKERDKQNGYKATHVIMSFGRKRLKLSEYKHFRGLKSEIQITSILHHAWAEIEHDLIYKDINNLKIQNPGKFALMKQKMNGLMEKYIKKAATELEEIIDESIS</sequence>
<dbReference type="InterPro" id="IPR043519">
    <property type="entry name" value="NT_sf"/>
</dbReference>
<evidence type="ECO:0000259" key="1">
    <source>
        <dbReference type="SMART" id="SM00954"/>
    </source>
</evidence>
<dbReference type="SMART" id="SM00954">
    <property type="entry name" value="RelA_SpoT"/>
    <property type="match status" value="1"/>
</dbReference>
<feature type="domain" description="RelA/SpoT" evidence="1">
    <location>
        <begin position="64"/>
        <end position="188"/>
    </location>
</feature>
<name>A0A1F6V7C4_9BACT</name>
<dbReference type="Gene3D" id="3.30.460.10">
    <property type="entry name" value="Beta Polymerase, domain 2"/>
    <property type="match status" value="1"/>
</dbReference>
<evidence type="ECO:0000313" key="2">
    <source>
        <dbReference type="EMBL" id="OGI65528.1"/>
    </source>
</evidence>
<accession>A0A1F6V7C4</accession>
<evidence type="ECO:0000313" key="3">
    <source>
        <dbReference type="Proteomes" id="UP000177370"/>
    </source>
</evidence>
<dbReference type="Pfam" id="PF04607">
    <property type="entry name" value="RelA_SpoT"/>
    <property type="match status" value="1"/>
</dbReference>
<reference evidence="2 3" key="1">
    <citation type="journal article" date="2016" name="Nat. Commun.">
        <title>Thousands of microbial genomes shed light on interconnected biogeochemical processes in an aquifer system.</title>
        <authorList>
            <person name="Anantharaman K."/>
            <person name="Brown C.T."/>
            <person name="Hug L.A."/>
            <person name="Sharon I."/>
            <person name="Castelle C.J."/>
            <person name="Probst A.J."/>
            <person name="Thomas B.C."/>
            <person name="Singh A."/>
            <person name="Wilkins M.J."/>
            <person name="Karaoz U."/>
            <person name="Brodie E.L."/>
            <person name="Williams K.H."/>
            <person name="Hubbard S.S."/>
            <person name="Banfield J.F."/>
        </authorList>
    </citation>
    <scope>NUCLEOTIDE SEQUENCE [LARGE SCALE GENOMIC DNA]</scope>
</reference>
<organism evidence="2 3">
    <name type="scientific">Candidatus Nomurabacteria bacterium RIFCSPHIGHO2_01_FULL_40_24b</name>
    <dbReference type="NCBI Taxonomy" id="1801739"/>
    <lineage>
        <taxon>Bacteria</taxon>
        <taxon>Candidatus Nomuraibacteriota</taxon>
    </lineage>
</organism>
<protein>
    <recommendedName>
        <fullName evidence="1">RelA/SpoT domain-containing protein</fullName>
    </recommendedName>
</protein>
<dbReference type="GO" id="GO:0015969">
    <property type="term" value="P:guanosine tetraphosphate metabolic process"/>
    <property type="evidence" value="ECO:0007669"/>
    <property type="project" value="InterPro"/>
</dbReference>
<dbReference type="EMBL" id="MFTP01000017">
    <property type="protein sequence ID" value="OGI65528.1"/>
    <property type="molecule type" value="Genomic_DNA"/>
</dbReference>